<dbReference type="Gene3D" id="3.40.50.10320">
    <property type="entry name" value="LmbE-like"/>
    <property type="match status" value="1"/>
</dbReference>
<reference evidence="1 2" key="1">
    <citation type="submission" date="2018-08" db="EMBL/GenBank/DDBJ databases">
        <title>A genome reference for cultivated species of the human gut microbiota.</title>
        <authorList>
            <person name="Zou Y."/>
            <person name="Xue W."/>
            <person name="Luo G."/>
        </authorList>
    </citation>
    <scope>NUCLEOTIDE SEQUENCE [LARGE SCALE GENOMIC DNA]</scope>
    <source>
        <strain evidence="1 2">AF22-10AC</strain>
    </source>
</reference>
<evidence type="ECO:0008006" key="3">
    <source>
        <dbReference type="Google" id="ProtNLM"/>
    </source>
</evidence>
<gene>
    <name evidence="1" type="ORF">DWX92_11320</name>
</gene>
<evidence type="ECO:0000313" key="2">
    <source>
        <dbReference type="Proteomes" id="UP000285274"/>
    </source>
</evidence>
<dbReference type="InterPro" id="IPR024078">
    <property type="entry name" value="LmbE-like_dom_sf"/>
</dbReference>
<dbReference type="Proteomes" id="UP000285274">
    <property type="component" value="Unassembled WGS sequence"/>
</dbReference>
<dbReference type="InterPro" id="IPR003737">
    <property type="entry name" value="GlcNAc_PI_deacetylase-related"/>
</dbReference>
<accession>A0A412IVS2</accession>
<sequence>MIEVMAVAPHPDDVEFGCGGILFKLNKEQYHITVLCNTCFDIVDCTDQSQKRIRLEEQREACEVFNADCIFFDAYKNLDNISDILRKLKPNFIFLPWENDFNPTHMHVTSIIKKSIFEAQNNSKYYSGWMVNQLAYYETFSSINFKPEFNVDVSDVFSQALMILKKHKYGLKKLPSLLYKYKINHQKRGIECSTFYAEGIIFDKTFWMGWKQNSLLGINLLYSMYR</sequence>
<evidence type="ECO:0000313" key="1">
    <source>
        <dbReference type="EMBL" id="RGS44204.1"/>
    </source>
</evidence>
<comment type="caution">
    <text evidence="1">The sequence shown here is derived from an EMBL/GenBank/DDBJ whole genome shotgun (WGS) entry which is preliminary data.</text>
</comment>
<dbReference type="AlphaFoldDB" id="A0A412IVS2"/>
<protein>
    <recommendedName>
        <fullName evidence="3">PIG-L family deacetylase</fullName>
    </recommendedName>
</protein>
<dbReference type="EMBL" id="QRVM01000079">
    <property type="protein sequence ID" value="RGS44204.1"/>
    <property type="molecule type" value="Genomic_DNA"/>
</dbReference>
<proteinExistence type="predicted"/>
<dbReference type="RefSeq" id="WP_117992582.1">
    <property type="nucleotide sequence ID" value="NZ_QRVM01000079.1"/>
</dbReference>
<dbReference type="Pfam" id="PF02585">
    <property type="entry name" value="PIG-L"/>
    <property type="match status" value="1"/>
</dbReference>
<name>A0A412IVS2_9FIRM</name>
<dbReference type="SUPFAM" id="SSF102588">
    <property type="entry name" value="LmbE-like"/>
    <property type="match status" value="1"/>
</dbReference>
<organism evidence="1 2">
    <name type="scientific">Holdemanella biformis</name>
    <dbReference type="NCBI Taxonomy" id="1735"/>
    <lineage>
        <taxon>Bacteria</taxon>
        <taxon>Bacillati</taxon>
        <taxon>Bacillota</taxon>
        <taxon>Erysipelotrichia</taxon>
        <taxon>Erysipelotrichales</taxon>
        <taxon>Erysipelotrichaceae</taxon>
        <taxon>Holdemanella</taxon>
    </lineage>
</organism>